<feature type="transmembrane region" description="Helical" evidence="2">
    <location>
        <begin position="14"/>
        <end position="30"/>
    </location>
</feature>
<accession>A0A7W9BVG6</accession>
<feature type="region of interest" description="Disordered" evidence="1">
    <location>
        <begin position="33"/>
        <end position="71"/>
    </location>
</feature>
<feature type="compositionally biased region" description="Low complexity" evidence="1">
    <location>
        <begin position="37"/>
        <end position="48"/>
    </location>
</feature>
<keyword evidence="4" id="KW-1185">Reference proteome</keyword>
<sequence>MSVILDYIRAFGELIGYAFIAALVLYGLFVRGSTPFGRNHGSRGSRSGPYRDDRSSQELYERNLRSGPDNH</sequence>
<evidence type="ECO:0000313" key="4">
    <source>
        <dbReference type="Proteomes" id="UP000546701"/>
    </source>
</evidence>
<gene>
    <name evidence="3" type="ORF">FHS99_003388</name>
</gene>
<protein>
    <submittedName>
        <fullName evidence="3">Uncharacterized protein</fullName>
    </submittedName>
</protein>
<dbReference type="RefSeq" id="WP_157174875.1">
    <property type="nucleotide sequence ID" value="NZ_BMJP01000009.1"/>
</dbReference>
<evidence type="ECO:0000256" key="1">
    <source>
        <dbReference type="SAM" id="MobiDB-lite"/>
    </source>
</evidence>
<evidence type="ECO:0000256" key="2">
    <source>
        <dbReference type="SAM" id="Phobius"/>
    </source>
</evidence>
<proteinExistence type="predicted"/>
<dbReference type="AlphaFoldDB" id="A0A7W9BVG6"/>
<keyword evidence="2" id="KW-1133">Transmembrane helix</keyword>
<organism evidence="3 4">
    <name type="scientific">Sphingomonas prati</name>
    <dbReference type="NCBI Taxonomy" id="1843237"/>
    <lineage>
        <taxon>Bacteria</taxon>
        <taxon>Pseudomonadati</taxon>
        <taxon>Pseudomonadota</taxon>
        <taxon>Alphaproteobacteria</taxon>
        <taxon>Sphingomonadales</taxon>
        <taxon>Sphingomonadaceae</taxon>
        <taxon>Sphingomonas</taxon>
    </lineage>
</organism>
<evidence type="ECO:0000313" key="3">
    <source>
        <dbReference type="EMBL" id="MBB5730881.1"/>
    </source>
</evidence>
<dbReference type="EMBL" id="JACIJR010000011">
    <property type="protein sequence ID" value="MBB5730881.1"/>
    <property type="molecule type" value="Genomic_DNA"/>
</dbReference>
<dbReference type="Proteomes" id="UP000546701">
    <property type="component" value="Unassembled WGS sequence"/>
</dbReference>
<keyword evidence="2" id="KW-0812">Transmembrane</keyword>
<reference evidence="3 4" key="1">
    <citation type="submission" date="2020-08" db="EMBL/GenBank/DDBJ databases">
        <title>Genomic Encyclopedia of Type Strains, Phase IV (KMG-IV): sequencing the most valuable type-strain genomes for metagenomic binning, comparative biology and taxonomic classification.</title>
        <authorList>
            <person name="Goeker M."/>
        </authorList>
    </citation>
    <scope>NUCLEOTIDE SEQUENCE [LARGE SCALE GENOMIC DNA]</scope>
    <source>
        <strain evidence="3 4">DSM 103336</strain>
    </source>
</reference>
<feature type="compositionally biased region" description="Basic and acidic residues" evidence="1">
    <location>
        <begin position="49"/>
        <end position="71"/>
    </location>
</feature>
<keyword evidence="2" id="KW-0472">Membrane</keyword>
<name>A0A7W9BVG6_9SPHN</name>
<comment type="caution">
    <text evidence="3">The sequence shown here is derived from an EMBL/GenBank/DDBJ whole genome shotgun (WGS) entry which is preliminary data.</text>
</comment>